<gene>
    <name evidence="1" type="ORF">EWM64_g2545</name>
</gene>
<sequence length="169" mass="19518">MPTPDDRRTYTHFLREFFAIFPLEDVVSLVICDDGDFGSNDFLRVFAQEHLHDITSVTFQAGKIELFCSALCERTPQPAPGRAFLLCPCLKALQFNQFDFSEISHREQKAFQENLVDLLQQRKENASPIEEVVFNYCPGMDETWINTFRVVEGTDVGFYSYEDLLIQSQ</sequence>
<keyword evidence="2" id="KW-1185">Reference proteome</keyword>
<dbReference type="EMBL" id="SFCI01000209">
    <property type="protein sequence ID" value="TFY81468.1"/>
    <property type="molecule type" value="Genomic_DNA"/>
</dbReference>
<organism evidence="1 2">
    <name type="scientific">Hericium alpestre</name>
    <dbReference type="NCBI Taxonomy" id="135208"/>
    <lineage>
        <taxon>Eukaryota</taxon>
        <taxon>Fungi</taxon>
        <taxon>Dikarya</taxon>
        <taxon>Basidiomycota</taxon>
        <taxon>Agaricomycotina</taxon>
        <taxon>Agaricomycetes</taxon>
        <taxon>Russulales</taxon>
        <taxon>Hericiaceae</taxon>
        <taxon>Hericium</taxon>
    </lineage>
</organism>
<name>A0A4Z0A753_9AGAM</name>
<evidence type="ECO:0000313" key="2">
    <source>
        <dbReference type="Proteomes" id="UP000298061"/>
    </source>
</evidence>
<evidence type="ECO:0000313" key="1">
    <source>
        <dbReference type="EMBL" id="TFY81468.1"/>
    </source>
</evidence>
<dbReference type="Proteomes" id="UP000298061">
    <property type="component" value="Unassembled WGS sequence"/>
</dbReference>
<dbReference type="AlphaFoldDB" id="A0A4Z0A753"/>
<protein>
    <submittedName>
        <fullName evidence="1">Uncharacterized protein</fullName>
    </submittedName>
</protein>
<accession>A0A4Z0A753</accession>
<comment type="caution">
    <text evidence="1">The sequence shown here is derived from an EMBL/GenBank/DDBJ whole genome shotgun (WGS) entry which is preliminary data.</text>
</comment>
<proteinExistence type="predicted"/>
<reference evidence="1 2" key="1">
    <citation type="submission" date="2019-02" db="EMBL/GenBank/DDBJ databases">
        <title>Genome sequencing of the rare red list fungi Hericium alpestre (H. flagellum).</title>
        <authorList>
            <person name="Buettner E."/>
            <person name="Kellner H."/>
        </authorList>
    </citation>
    <scope>NUCLEOTIDE SEQUENCE [LARGE SCALE GENOMIC DNA]</scope>
    <source>
        <strain evidence="1 2">DSM 108284</strain>
    </source>
</reference>